<keyword evidence="5" id="KW-0408">Iron</keyword>
<dbReference type="SUPFAM" id="SSF55961">
    <property type="entry name" value="Bet v1-like"/>
    <property type="match status" value="1"/>
</dbReference>
<feature type="domain" description="Rieske" evidence="9">
    <location>
        <begin position="45"/>
        <end position="152"/>
    </location>
</feature>
<evidence type="ECO:0000256" key="6">
    <source>
        <dbReference type="ARBA" id="ARBA00023014"/>
    </source>
</evidence>
<accession>A0A6J4TXR6</accession>
<dbReference type="EMBL" id="CADCWC010000204">
    <property type="protein sequence ID" value="CAA9535039.1"/>
    <property type="molecule type" value="Genomic_DNA"/>
</dbReference>
<dbReference type="PANTHER" id="PTHR43756:SF5">
    <property type="entry name" value="CHOLINE MONOOXYGENASE, CHLOROPLASTIC"/>
    <property type="match status" value="1"/>
</dbReference>
<evidence type="ECO:0000256" key="2">
    <source>
        <dbReference type="ARBA" id="ARBA00022714"/>
    </source>
</evidence>
<comment type="cofactor">
    <cofactor evidence="1">
        <name>Fe cation</name>
        <dbReference type="ChEBI" id="CHEBI:24875"/>
    </cofactor>
</comment>
<dbReference type="PRINTS" id="PR00090">
    <property type="entry name" value="RNGDIOXGNASE"/>
</dbReference>
<name>A0A6J4TXR6_9ACTN</name>
<dbReference type="Pfam" id="PF00355">
    <property type="entry name" value="Rieske"/>
    <property type="match status" value="1"/>
</dbReference>
<dbReference type="InterPro" id="IPR017941">
    <property type="entry name" value="Rieske_2Fe-2S"/>
</dbReference>
<evidence type="ECO:0000256" key="8">
    <source>
        <dbReference type="SAM" id="MobiDB-lite"/>
    </source>
</evidence>
<keyword evidence="3" id="KW-0479">Metal-binding</keyword>
<evidence type="ECO:0000259" key="9">
    <source>
        <dbReference type="PROSITE" id="PS51296"/>
    </source>
</evidence>
<keyword evidence="7" id="KW-0520">NAD</keyword>
<dbReference type="AlphaFoldDB" id="A0A6J4TXR6"/>
<dbReference type="GO" id="GO:0051537">
    <property type="term" value="F:2 iron, 2 sulfur cluster binding"/>
    <property type="evidence" value="ECO:0007669"/>
    <property type="project" value="UniProtKB-KW"/>
</dbReference>
<organism evidence="10">
    <name type="scientific">uncultured Thermoleophilia bacterium</name>
    <dbReference type="NCBI Taxonomy" id="1497501"/>
    <lineage>
        <taxon>Bacteria</taxon>
        <taxon>Bacillati</taxon>
        <taxon>Actinomycetota</taxon>
        <taxon>Thermoleophilia</taxon>
        <taxon>environmental samples</taxon>
    </lineage>
</organism>
<dbReference type="Gene3D" id="3.90.380.10">
    <property type="entry name" value="Naphthalene 1,2-dioxygenase Alpha Subunit, Chain A, domain 1"/>
    <property type="match status" value="1"/>
</dbReference>
<feature type="compositionally biased region" description="Gly residues" evidence="8">
    <location>
        <begin position="418"/>
        <end position="430"/>
    </location>
</feature>
<dbReference type="GO" id="GO:0005506">
    <property type="term" value="F:iron ion binding"/>
    <property type="evidence" value="ECO:0007669"/>
    <property type="project" value="InterPro"/>
</dbReference>
<evidence type="ECO:0000256" key="5">
    <source>
        <dbReference type="ARBA" id="ARBA00023004"/>
    </source>
</evidence>
<evidence type="ECO:0000256" key="1">
    <source>
        <dbReference type="ARBA" id="ARBA00001962"/>
    </source>
</evidence>
<dbReference type="CDD" id="cd00680">
    <property type="entry name" value="RHO_alpha_C"/>
    <property type="match status" value="1"/>
</dbReference>
<protein>
    <recommendedName>
        <fullName evidence="9">Rieske domain-containing protein</fullName>
    </recommendedName>
</protein>
<keyword evidence="6" id="KW-0411">Iron-sulfur</keyword>
<evidence type="ECO:0000313" key="10">
    <source>
        <dbReference type="EMBL" id="CAA9535039.1"/>
    </source>
</evidence>
<reference evidence="10" key="1">
    <citation type="submission" date="2020-02" db="EMBL/GenBank/DDBJ databases">
        <authorList>
            <person name="Meier V. D."/>
        </authorList>
    </citation>
    <scope>NUCLEOTIDE SEQUENCE</scope>
    <source>
        <strain evidence="10">AVDCRST_MAG79</strain>
    </source>
</reference>
<dbReference type="InterPro" id="IPR015879">
    <property type="entry name" value="Ring_hydroxy_dOase_asu_C_dom"/>
</dbReference>
<dbReference type="GO" id="GO:0004497">
    <property type="term" value="F:monooxygenase activity"/>
    <property type="evidence" value="ECO:0007669"/>
    <property type="project" value="UniProtKB-ARBA"/>
</dbReference>
<evidence type="ECO:0000256" key="3">
    <source>
        <dbReference type="ARBA" id="ARBA00022723"/>
    </source>
</evidence>
<dbReference type="Pfam" id="PF00848">
    <property type="entry name" value="Ring_hydroxyl_A"/>
    <property type="match status" value="1"/>
</dbReference>
<dbReference type="SUPFAM" id="SSF50022">
    <property type="entry name" value="ISP domain"/>
    <property type="match status" value="1"/>
</dbReference>
<dbReference type="PROSITE" id="PS00570">
    <property type="entry name" value="RING_HYDROXYL_ALPHA"/>
    <property type="match status" value="1"/>
</dbReference>
<keyword evidence="4" id="KW-0560">Oxidoreductase</keyword>
<dbReference type="CDD" id="cd03469">
    <property type="entry name" value="Rieske_RO_Alpha_N"/>
    <property type="match status" value="1"/>
</dbReference>
<evidence type="ECO:0000256" key="4">
    <source>
        <dbReference type="ARBA" id="ARBA00023002"/>
    </source>
</evidence>
<sequence>MTTMLGPVSVWEDNGVGRSGTLPNDWYTSPELFELEQRTLFREVWVYVGRADQVAEPGMYFTCEVANETVLVSRGQDGVLRALSNVCLHRAGPVAVGCGQRKAFQCPYHGWTFELDGRVRRARGMEGTPDFDPAAMRLPEFRVDTWGPTVWVTLEDTAPPLEEWLADVTPRAANYRLDDLRFAGGRSWEIQCNWKMYVDNYMEGYHIPFIHPGLAQGLHPSIYTYALGRYSNQQYGAEPHPRGPGSRVAGILGGAQEFRRMKPPMPGLDDDERVGYYFHFVFPLTTINFTPDGLMVFRVRPISPEVTESTFTWWLPEARSFEDKILQAAIVNFGHLINTEDYEICEHAQKGMRSSVYRQGRYNADEEMCLHHFHQLLTSQMRPHLEHWEEQHGRRGAGSPNGNGHADGHGRPAAFRAGGNGTPNGGGSSS</sequence>
<dbReference type="InterPro" id="IPR001663">
    <property type="entry name" value="Rng_hydr_dOase-A"/>
</dbReference>
<evidence type="ECO:0000256" key="7">
    <source>
        <dbReference type="ARBA" id="ARBA00023027"/>
    </source>
</evidence>
<feature type="region of interest" description="Disordered" evidence="8">
    <location>
        <begin position="388"/>
        <end position="430"/>
    </location>
</feature>
<dbReference type="GO" id="GO:0016705">
    <property type="term" value="F:oxidoreductase activity, acting on paired donors, with incorporation or reduction of molecular oxygen"/>
    <property type="evidence" value="ECO:0007669"/>
    <property type="project" value="UniProtKB-ARBA"/>
</dbReference>
<dbReference type="InterPro" id="IPR036922">
    <property type="entry name" value="Rieske_2Fe-2S_sf"/>
</dbReference>
<proteinExistence type="predicted"/>
<dbReference type="PANTHER" id="PTHR43756">
    <property type="entry name" value="CHOLINE MONOOXYGENASE, CHLOROPLASTIC"/>
    <property type="match status" value="1"/>
</dbReference>
<gene>
    <name evidence="10" type="ORF">AVDCRST_MAG79-1278</name>
</gene>
<keyword evidence="2" id="KW-0001">2Fe-2S</keyword>
<dbReference type="Gene3D" id="2.102.10.10">
    <property type="entry name" value="Rieske [2Fe-2S] iron-sulphur domain"/>
    <property type="match status" value="1"/>
</dbReference>
<dbReference type="InterPro" id="IPR015881">
    <property type="entry name" value="ARHD_Rieske_2Fe_2S"/>
</dbReference>
<dbReference type="PROSITE" id="PS51296">
    <property type="entry name" value="RIESKE"/>
    <property type="match status" value="1"/>
</dbReference>